<reference evidence="6" key="1">
    <citation type="submission" date="2016-11" db="EMBL/GenBank/DDBJ databases">
        <authorList>
            <person name="Sisinthy S."/>
            <person name="Ara S."/>
            <person name="Gundlapally S.R."/>
        </authorList>
    </citation>
    <scope>NUCLEOTIDE SEQUENCE [LARGE SCALE GENOMIC DNA]</scope>
    <source>
        <strain evidence="6">V1-41</strain>
    </source>
</reference>
<name>A0A2P5TRC5_9GAMM</name>
<dbReference type="GO" id="GO:0052816">
    <property type="term" value="F:long-chain fatty acyl-CoA hydrolase activity"/>
    <property type="evidence" value="ECO:0007669"/>
    <property type="project" value="TreeGrafter"/>
</dbReference>
<dbReference type="InterPro" id="IPR040170">
    <property type="entry name" value="Cytosol_ACT"/>
</dbReference>
<proteinExistence type="inferred from homology"/>
<evidence type="ECO:0000256" key="3">
    <source>
        <dbReference type="PROSITE-ProRule" id="PRU01106"/>
    </source>
</evidence>
<dbReference type="Pfam" id="PF03061">
    <property type="entry name" value="4HBT"/>
    <property type="match status" value="1"/>
</dbReference>
<dbReference type="InterPro" id="IPR029069">
    <property type="entry name" value="HotDog_dom_sf"/>
</dbReference>
<evidence type="ECO:0000259" key="4">
    <source>
        <dbReference type="PROSITE" id="PS51770"/>
    </source>
</evidence>
<dbReference type="Proteomes" id="UP000242231">
    <property type="component" value="Unassembled WGS sequence"/>
</dbReference>
<dbReference type="PROSITE" id="PS51770">
    <property type="entry name" value="HOTDOG_ACOT"/>
    <property type="match status" value="1"/>
</dbReference>
<evidence type="ECO:0000313" key="6">
    <source>
        <dbReference type="Proteomes" id="UP000242231"/>
    </source>
</evidence>
<dbReference type="NCBIfam" id="NF007970">
    <property type="entry name" value="PRK10694.1"/>
    <property type="match status" value="1"/>
</dbReference>
<organism evidence="5 6">
    <name type="scientific">Oceanisphaera arctica</name>
    <dbReference type="NCBI Taxonomy" id="641510"/>
    <lineage>
        <taxon>Bacteria</taxon>
        <taxon>Pseudomonadati</taxon>
        <taxon>Pseudomonadota</taxon>
        <taxon>Gammaproteobacteria</taxon>
        <taxon>Aeromonadales</taxon>
        <taxon>Aeromonadaceae</taxon>
        <taxon>Oceanisphaera</taxon>
    </lineage>
</organism>
<dbReference type="Gene3D" id="3.10.129.10">
    <property type="entry name" value="Hotdog Thioesterase"/>
    <property type="match status" value="1"/>
</dbReference>
<evidence type="ECO:0000256" key="1">
    <source>
        <dbReference type="ARBA" id="ARBA00010458"/>
    </source>
</evidence>
<evidence type="ECO:0000313" key="5">
    <source>
        <dbReference type="EMBL" id="PPL18385.1"/>
    </source>
</evidence>
<dbReference type="PANTHER" id="PTHR11049:SF5">
    <property type="entry name" value="ACYL-COA THIOESTER HYDROLASE YCIA"/>
    <property type="match status" value="1"/>
</dbReference>
<dbReference type="InterPro" id="IPR006683">
    <property type="entry name" value="Thioestr_dom"/>
</dbReference>
<dbReference type="GO" id="GO:0006637">
    <property type="term" value="P:acyl-CoA metabolic process"/>
    <property type="evidence" value="ECO:0007669"/>
    <property type="project" value="TreeGrafter"/>
</dbReference>
<feature type="domain" description="HotDog ACOT-type" evidence="4">
    <location>
        <begin position="7"/>
        <end position="122"/>
    </location>
</feature>
<comment type="caution">
    <text evidence="5">The sequence shown here is derived from an EMBL/GenBank/DDBJ whole genome shotgun (WGS) entry which is preliminary data.</text>
</comment>
<gene>
    <name evidence="5" type="ORF">UN63_00100</name>
</gene>
<dbReference type="SUPFAM" id="SSF54637">
    <property type="entry name" value="Thioesterase/thiol ester dehydrase-isomerase"/>
    <property type="match status" value="1"/>
</dbReference>
<dbReference type="CDD" id="cd03442">
    <property type="entry name" value="BFIT_BACH"/>
    <property type="match status" value="1"/>
</dbReference>
<keyword evidence="6" id="KW-1185">Reference proteome</keyword>
<accession>A0A2P5TRC5</accession>
<dbReference type="AlphaFoldDB" id="A0A2P5TRC5"/>
<dbReference type="EMBL" id="MPZM01000001">
    <property type="protein sequence ID" value="PPL18385.1"/>
    <property type="molecule type" value="Genomic_DNA"/>
</dbReference>
<dbReference type="InterPro" id="IPR033120">
    <property type="entry name" value="HOTDOG_ACOT"/>
</dbReference>
<dbReference type="GO" id="GO:0009062">
    <property type="term" value="P:fatty acid catabolic process"/>
    <property type="evidence" value="ECO:0007669"/>
    <property type="project" value="TreeGrafter"/>
</dbReference>
<dbReference type="PANTHER" id="PTHR11049">
    <property type="entry name" value="ACYL COENZYME A THIOESTER HYDROLASE"/>
    <property type="match status" value="1"/>
</dbReference>
<dbReference type="OrthoDB" id="9801856at2"/>
<dbReference type="GO" id="GO:0005829">
    <property type="term" value="C:cytosol"/>
    <property type="evidence" value="ECO:0007669"/>
    <property type="project" value="TreeGrafter"/>
</dbReference>
<comment type="similarity">
    <text evidence="1">Belongs to the acyl coenzyme A hydrolase family.</text>
</comment>
<keyword evidence="2 3" id="KW-0378">Hydrolase</keyword>
<evidence type="ECO:0000256" key="2">
    <source>
        <dbReference type="ARBA" id="ARBA00022801"/>
    </source>
</evidence>
<dbReference type="RefSeq" id="WP_104484763.1">
    <property type="nucleotide sequence ID" value="NZ_BMYB01000024.1"/>
</dbReference>
<protein>
    <submittedName>
        <fullName evidence="5">Acyl-CoA thioesterase</fullName>
    </submittedName>
</protein>
<dbReference type="FunFam" id="3.10.129.10:FF:000008">
    <property type="entry name" value="Acyl-CoA thioester hydrolase"/>
    <property type="match status" value="1"/>
</dbReference>
<sequence>MTDQQTPRGELLLRTMAMPADTNANGDIFGGWIMSQMDLGGSLLANEIALGRVCTVAVSDMTFLRPVQVGDVVCCYGELVKVGRSSITVKVEVWVKPVLVPESGPRYRVAGAQFVYVAIDENGRPRAAQPDA</sequence>